<feature type="domain" description="Hydantoinase B/oxoprolinase" evidence="1">
    <location>
        <begin position="8"/>
        <end position="567"/>
    </location>
</feature>
<reference evidence="2 3" key="1">
    <citation type="submission" date="2020-08" db="EMBL/GenBank/DDBJ databases">
        <title>Sequencing the genomes of 1000 actinobacteria strains.</title>
        <authorList>
            <person name="Klenk H.-P."/>
        </authorList>
    </citation>
    <scope>NUCLEOTIDE SEQUENCE [LARGE SCALE GENOMIC DNA]</scope>
    <source>
        <strain evidence="2 3">DSM 102122</strain>
    </source>
</reference>
<dbReference type="InterPro" id="IPR003692">
    <property type="entry name" value="Hydantoinase_B"/>
</dbReference>
<dbReference type="GO" id="GO:0005829">
    <property type="term" value="C:cytosol"/>
    <property type="evidence" value="ECO:0007669"/>
    <property type="project" value="TreeGrafter"/>
</dbReference>
<organism evidence="2 3">
    <name type="scientific">Jiangella mangrovi</name>
    <dbReference type="NCBI Taxonomy" id="1524084"/>
    <lineage>
        <taxon>Bacteria</taxon>
        <taxon>Bacillati</taxon>
        <taxon>Actinomycetota</taxon>
        <taxon>Actinomycetes</taxon>
        <taxon>Jiangellales</taxon>
        <taxon>Jiangellaceae</taxon>
        <taxon>Jiangella</taxon>
    </lineage>
</organism>
<sequence>MTTTMTIDPFRFEILTHRIWSILEEGRLTLQRVSASPIVSQGGECMSSFYAPDGTMVLACSGHLRFAAATSQAIRALIDWFGESPGFFPGDQIFFNDPYVAGSHTYDQMVIKPLFHGDVLYGWTASSSHTADTGGQLRGGATEIFHEGIRYLGVKIIDRGEFREDVYKSIVEQCRDTVYVGLDLRSRIAANNVVAERLDTVIDQFGLDFLQAASDELIADAERRARAKLRSLPDGRWSSRLYSSARDKATDGPVVFPVVCTVDKRGDELSIDLTGSGPQMSNDQNSTLASTLAHVSVALTNFLFWDVPWSDGRMAPVSVVVPDGSVVNCTFPAACGGAPRVGQVIVSALGECLANMLYAAGEVEDVNATWQGFWYLGGPGRFYGGLNQDGVPVPQGLYDDHGGGLGATPGRDGVDTGGHNNIPSGGVSDVETIELHYPFLYFARRHTVDGVGYGERVGGCGSQRLLMVHGSNDLTVDFKPYAGVPQGGFGLHGGFPSGSGGVRAVLEPRPELLSALAGGRYPTAAADALDDGIATTWSPAASAKRVPVPEGWLLSDFTQGGGGFGDPLRRPEQSVRADVRRGVLSPRIAGLVFGVVLDAQGDVDAVATTTRRAELRQDRLTWDRLGSPPAVDRAALTTVRRIHDGLDLATTADGAAYTVCHYCAEPLAAAGDNYKLGTRYRTVAMEEVAGRPMPTGVPYLGELQQYACGSCGQLLATTVWVPGVDEAEHWHDIAVEA</sequence>
<protein>
    <submittedName>
        <fullName evidence="2">N-methylhydantoinase B</fullName>
        <ecNumber evidence="2">3.5.2.14</ecNumber>
    </submittedName>
</protein>
<dbReference type="InterPro" id="IPR045079">
    <property type="entry name" value="Oxoprolinase-like"/>
</dbReference>
<gene>
    <name evidence="2" type="ORF">HD601_004070</name>
</gene>
<dbReference type="PANTHER" id="PTHR11365">
    <property type="entry name" value="5-OXOPROLINASE RELATED"/>
    <property type="match status" value="1"/>
</dbReference>
<keyword evidence="2" id="KW-0378">Hydrolase</keyword>
<dbReference type="AlphaFoldDB" id="A0A7W9GSZ3"/>
<dbReference type="Pfam" id="PF02538">
    <property type="entry name" value="Hydantoinase_B"/>
    <property type="match status" value="1"/>
</dbReference>
<name>A0A7W9GSZ3_9ACTN</name>
<dbReference type="PANTHER" id="PTHR11365:SF23">
    <property type="entry name" value="HYPOTHETICAL 5-OXOPROLINASE (EUROFUNG)-RELATED"/>
    <property type="match status" value="1"/>
</dbReference>
<proteinExistence type="predicted"/>
<dbReference type="EC" id="3.5.2.14" evidence="2"/>
<dbReference type="GO" id="GO:0006749">
    <property type="term" value="P:glutathione metabolic process"/>
    <property type="evidence" value="ECO:0007669"/>
    <property type="project" value="TreeGrafter"/>
</dbReference>
<comment type="caution">
    <text evidence="2">The sequence shown here is derived from an EMBL/GenBank/DDBJ whole genome shotgun (WGS) entry which is preliminary data.</text>
</comment>
<evidence type="ECO:0000313" key="3">
    <source>
        <dbReference type="Proteomes" id="UP000542813"/>
    </source>
</evidence>
<evidence type="ECO:0000313" key="2">
    <source>
        <dbReference type="EMBL" id="MBB5789495.1"/>
    </source>
</evidence>
<dbReference type="EMBL" id="JACHMM010000001">
    <property type="protein sequence ID" value="MBB5789495.1"/>
    <property type="molecule type" value="Genomic_DNA"/>
</dbReference>
<dbReference type="GO" id="GO:0017168">
    <property type="term" value="F:5-oxoprolinase (ATP-hydrolyzing) activity"/>
    <property type="evidence" value="ECO:0007669"/>
    <property type="project" value="TreeGrafter"/>
</dbReference>
<dbReference type="GO" id="GO:0047423">
    <property type="term" value="F:N-methylhydantoinase (ATP-hydrolyzing) activity"/>
    <property type="evidence" value="ECO:0007669"/>
    <property type="project" value="UniProtKB-EC"/>
</dbReference>
<evidence type="ECO:0000259" key="1">
    <source>
        <dbReference type="Pfam" id="PF02538"/>
    </source>
</evidence>
<accession>A0A7W9GSZ3</accession>
<dbReference type="Proteomes" id="UP000542813">
    <property type="component" value="Unassembled WGS sequence"/>
</dbReference>
<keyword evidence="3" id="KW-1185">Reference proteome</keyword>
<dbReference type="RefSeq" id="WP_184824911.1">
    <property type="nucleotide sequence ID" value="NZ_JACHMM010000001.1"/>
</dbReference>